<sequence>MQRLDDEQVERILAMVDASAAAVAPDERDDSFDDYADLMRTERVLPGTESHPVDDSAAGVADALIFLGMGLTFLGQVAFTVLNVATNMAIERGVENAVTYLRKKFRKEEIVDNVMDELPLPPEVDAGELRTVIVIQVTVLLDGDDAQ</sequence>
<dbReference type="RefSeq" id="WP_067905044.1">
    <property type="nucleotide sequence ID" value="NZ_VSFG01000001.1"/>
</dbReference>
<keyword evidence="1" id="KW-0812">Transmembrane</keyword>
<keyword evidence="1" id="KW-0472">Membrane</keyword>
<dbReference type="AlphaFoldDB" id="A0A5D0NXQ0"/>
<organism evidence="2 3">
    <name type="scientific">Actinomadura chibensis</name>
    <dbReference type="NCBI Taxonomy" id="392828"/>
    <lineage>
        <taxon>Bacteria</taxon>
        <taxon>Bacillati</taxon>
        <taxon>Actinomycetota</taxon>
        <taxon>Actinomycetes</taxon>
        <taxon>Streptosporangiales</taxon>
        <taxon>Thermomonosporaceae</taxon>
        <taxon>Actinomadura</taxon>
    </lineage>
</organism>
<name>A0A5D0NXQ0_9ACTN</name>
<proteinExistence type="predicted"/>
<dbReference type="STRING" id="1220554.GCA_001552135_08026"/>
<keyword evidence="3" id="KW-1185">Reference proteome</keyword>
<dbReference type="EMBL" id="VSFG01000001">
    <property type="protein sequence ID" value="TYB49316.1"/>
    <property type="molecule type" value="Genomic_DNA"/>
</dbReference>
<reference evidence="2 3" key="1">
    <citation type="submission" date="2019-08" db="EMBL/GenBank/DDBJ databases">
        <title>Actinomadura sp. nov. CYP1-5 isolated from mountain soil.</title>
        <authorList>
            <person name="Songsumanus A."/>
            <person name="Kuncharoen N."/>
            <person name="Kudo T."/>
            <person name="Yuki M."/>
            <person name="Igarashi Y."/>
            <person name="Tanasupawat S."/>
        </authorList>
    </citation>
    <scope>NUCLEOTIDE SEQUENCE [LARGE SCALE GENOMIC DNA]</scope>
    <source>
        <strain evidence="2 3">JCM 14158</strain>
    </source>
</reference>
<dbReference type="Proteomes" id="UP000323380">
    <property type="component" value="Unassembled WGS sequence"/>
</dbReference>
<feature type="transmembrane region" description="Helical" evidence="1">
    <location>
        <begin position="63"/>
        <end position="85"/>
    </location>
</feature>
<evidence type="ECO:0000313" key="3">
    <source>
        <dbReference type="Proteomes" id="UP000323380"/>
    </source>
</evidence>
<evidence type="ECO:0000256" key="1">
    <source>
        <dbReference type="SAM" id="Phobius"/>
    </source>
</evidence>
<protein>
    <submittedName>
        <fullName evidence="2">Uncharacterized protein</fullName>
    </submittedName>
</protein>
<gene>
    <name evidence="2" type="ORF">FXF69_09520</name>
</gene>
<comment type="caution">
    <text evidence="2">The sequence shown here is derived from an EMBL/GenBank/DDBJ whole genome shotgun (WGS) entry which is preliminary data.</text>
</comment>
<keyword evidence="1" id="KW-1133">Transmembrane helix</keyword>
<evidence type="ECO:0000313" key="2">
    <source>
        <dbReference type="EMBL" id="TYB49316.1"/>
    </source>
</evidence>
<accession>A0A5D0NXQ0</accession>